<dbReference type="KEGG" id="lmoi:VV02_16385"/>
<dbReference type="Gene3D" id="3.90.70.10">
    <property type="entry name" value="Cysteine proteinases"/>
    <property type="match status" value="1"/>
</dbReference>
<gene>
    <name evidence="2" type="ORF">VV02_16385</name>
</gene>
<dbReference type="EMBL" id="CP011112">
    <property type="protein sequence ID" value="AKU17073.1"/>
    <property type="molecule type" value="Genomic_DNA"/>
</dbReference>
<dbReference type="InterPro" id="IPR039564">
    <property type="entry name" value="Peptidase_C39-like"/>
</dbReference>
<sequence>MSDRCHKTAGSARLELSRRALIGGGAALGGALVIGSTQRAAATTATSQERHIRLHRYVGAAAFAHGQRQGVRANAHGLTLHHPTQTRTYADPHAAGASASYDVGTWTSPVIHNAFRLTELISSWNADTPGKTWIEVEVRGVAETGVRTGWFVLGRWCRNDPDQGGAIFRTSVDDQGTDIATVWTDTLSTQDDHTLNDLELRISLMRPQGSAETPTVHQLTAMCSSLPSDATVTTSTPGPKVGRVLDVPPYSQELHIGQYPQWDNGGEAWCSPTSTAMVLDHWKKGPSAAELSWVEPMQDPQVAYSARNTFDYTYDGCGNWPFNTAYAARNGLRGFVTRLRSLREAEDFIAAGIPLITSLSFKAADMDGAGYSTSGHLMVLRGFDAQGNPVMNDPASHLIADNAQVQVTYKRGQFENAWVPHSGGTVYVIHPEGARLPRAGAEANW</sequence>
<dbReference type="STRING" id="571913.VV02_16385"/>
<dbReference type="OrthoDB" id="9789941at2"/>
<dbReference type="InterPro" id="IPR039563">
    <property type="entry name" value="Peptidase_C39_single_dom"/>
</dbReference>
<dbReference type="InterPro" id="IPR006311">
    <property type="entry name" value="TAT_signal"/>
</dbReference>
<dbReference type="CDD" id="cd02549">
    <property type="entry name" value="Peptidase_C39A"/>
    <property type="match status" value="1"/>
</dbReference>
<evidence type="ECO:0000259" key="1">
    <source>
        <dbReference type="Pfam" id="PF13529"/>
    </source>
</evidence>
<name>A0A0K1JKF4_9MICO</name>
<feature type="domain" description="Peptidase C39-like" evidence="1">
    <location>
        <begin position="245"/>
        <end position="395"/>
    </location>
</feature>
<evidence type="ECO:0000313" key="2">
    <source>
        <dbReference type="EMBL" id="AKU17073.1"/>
    </source>
</evidence>
<reference evidence="2 3" key="1">
    <citation type="submission" date="2015-03" db="EMBL/GenBank/DDBJ databases">
        <title>Luteipulveratus halotolerans sp. nov., a novel actinobacterium (Dermacoccaceae) from Sarawak, Malaysia.</title>
        <authorList>
            <person name="Juboi H."/>
            <person name="Basik A."/>
            <person name="Shamsul S.S."/>
            <person name="Arnold P."/>
            <person name="Schmitt E.K."/>
            <person name="Sanglier J.-J."/>
            <person name="Yeo T."/>
        </authorList>
    </citation>
    <scope>NUCLEOTIDE SEQUENCE [LARGE SCALE GENOMIC DNA]</scope>
    <source>
        <strain evidence="2 3">MN07-A0370</strain>
    </source>
</reference>
<keyword evidence="3" id="KW-1185">Reference proteome</keyword>
<accession>A0A0K1JKF4</accession>
<dbReference type="Pfam" id="PF13529">
    <property type="entry name" value="Peptidase_C39_2"/>
    <property type="match status" value="1"/>
</dbReference>
<proteinExistence type="predicted"/>
<dbReference type="Proteomes" id="UP000066480">
    <property type="component" value="Chromosome"/>
</dbReference>
<organism evidence="2 3">
    <name type="scientific">Luteipulveratus mongoliensis</name>
    <dbReference type="NCBI Taxonomy" id="571913"/>
    <lineage>
        <taxon>Bacteria</taxon>
        <taxon>Bacillati</taxon>
        <taxon>Actinomycetota</taxon>
        <taxon>Actinomycetes</taxon>
        <taxon>Micrococcales</taxon>
        <taxon>Dermacoccaceae</taxon>
        <taxon>Luteipulveratus</taxon>
    </lineage>
</organism>
<dbReference type="RefSeq" id="WP_052593149.1">
    <property type="nucleotide sequence ID" value="NZ_CP011112.1"/>
</dbReference>
<dbReference type="AlphaFoldDB" id="A0A0K1JKF4"/>
<dbReference type="PROSITE" id="PS51318">
    <property type="entry name" value="TAT"/>
    <property type="match status" value="1"/>
</dbReference>
<evidence type="ECO:0000313" key="3">
    <source>
        <dbReference type="Proteomes" id="UP000066480"/>
    </source>
</evidence>
<protein>
    <submittedName>
        <fullName evidence="2">Membrane protein</fullName>
    </submittedName>
</protein>